<sequence>MTDVVLVGCYTAEMGGNGGGISTFRRESAGLVFDSTLALRSPSWLVKHPTLPVLYTTNETDSGAVSSVSLVDGALSVLDSEVPSGGAHPCHLAVTPDGRFLLCANYTGGSLAVFGLSAEGRITGRTDLVQHSGTGPNEVRQEAAHVHMAVPSADGSVVSAVDLGTDEIRSYTLSDAGELTLLAVSKLPAGSGPRQLVRIPGSDLAYVACELSSEVLTVRETSPGAFEVVASTPATHGAFDGENIVAHLEILNSGVYLSNRGADCVTSFTGSPLAAVADQACGAHPRHFAVVDGICYVAAQFDDVLTAFRLDELGKADVVQIPTGSPSFVLPLSF</sequence>
<dbReference type="PANTHER" id="PTHR30344">
    <property type="entry name" value="6-PHOSPHOGLUCONOLACTONASE-RELATED"/>
    <property type="match status" value="1"/>
</dbReference>
<dbReference type="Pfam" id="PF10282">
    <property type="entry name" value="Lactonase"/>
    <property type="match status" value="1"/>
</dbReference>
<dbReference type="PANTHER" id="PTHR30344:SF1">
    <property type="entry name" value="6-PHOSPHOGLUCONOLACTONASE"/>
    <property type="match status" value="1"/>
</dbReference>
<dbReference type="EMBL" id="CP127294">
    <property type="protein sequence ID" value="WIX81000.1"/>
    <property type="molecule type" value="Genomic_DNA"/>
</dbReference>
<evidence type="ECO:0000313" key="2">
    <source>
        <dbReference type="EMBL" id="WIX81000.1"/>
    </source>
</evidence>
<dbReference type="InterPro" id="IPR011048">
    <property type="entry name" value="Haem_d1_sf"/>
</dbReference>
<evidence type="ECO:0000313" key="3">
    <source>
        <dbReference type="Proteomes" id="UP001236014"/>
    </source>
</evidence>
<dbReference type="Gene3D" id="2.130.10.10">
    <property type="entry name" value="YVTN repeat-like/Quinoprotein amine dehydrogenase"/>
    <property type="match status" value="1"/>
</dbReference>
<dbReference type="SUPFAM" id="SSF51004">
    <property type="entry name" value="C-terminal (heme d1) domain of cytochrome cd1-nitrite reductase"/>
    <property type="match status" value="1"/>
</dbReference>
<dbReference type="InterPro" id="IPR050282">
    <property type="entry name" value="Cycloisomerase_2"/>
</dbReference>
<comment type="similarity">
    <text evidence="1">Belongs to the cycloisomerase 2 family.</text>
</comment>
<dbReference type="Proteomes" id="UP001236014">
    <property type="component" value="Chromosome"/>
</dbReference>
<evidence type="ECO:0000256" key="1">
    <source>
        <dbReference type="ARBA" id="ARBA00005564"/>
    </source>
</evidence>
<dbReference type="RefSeq" id="WP_285971612.1">
    <property type="nucleotide sequence ID" value="NZ_CP127294.1"/>
</dbReference>
<name>A0A9Y2IKT5_9PSEU</name>
<dbReference type="GO" id="GO:0017057">
    <property type="term" value="F:6-phosphogluconolactonase activity"/>
    <property type="evidence" value="ECO:0007669"/>
    <property type="project" value="TreeGrafter"/>
</dbReference>
<dbReference type="AlphaFoldDB" id="A0A9Y2IKT5"/>
<dbReference type="InterPro" id="IPR015943">
    <property type="entry name" value="WD40/YVTN_repeat-like_dom_sf"/>
</dbReference>
<keyword evidence="3" id="KW-1185">Reference proteome</keyword>
<dbReference type="InterPro" id="IPR019405">
    <property type="entry name" value="Lactonase_7-beta_prop"/>
</dbReference>
<organism evidence="2 3">
    <name type="scientific">Amycolatopsis carbonis</name>
    <dbReference type="NCBI Taxonomy" id="715471"/>
    <lineage>
        <taxon>Bacteria</taxon>
        <taxon>Bacillati</taxon>
        <taxon>Actinomycetota</taxon>
        <taxon>Actinomycetes</taxon>
        <taxon>Pseudonocardiales</taxon>
        <taxon>Pseudonocardiaceae</taxon>
        <taxon>Amycolatopsis</taxon>
    </lineage>
</organism>
<reference evidence="2 3" key="1">
    <citation type="submission" date="2023-06" db="EMBL/GenBank/DDBJ databases">
        <authorList>
            <person name="Oyuntsetseg B."/>
            <person name="Kim S.B."/>
        </authorList>
    </citation>
    <scope>NUCLEOTIDE SEQUENCE [LARGE SCALE GENOMIC DNA]</scope>
    <source>
        <strain evidence="2 3">2-15</strain>
    </source>
</reference>
<dbReference type="KEGG" id="acab:QRX50_09675"/>
<proteinExistence type="inferred from homology"/>
<gene>
    <name evidence="2" type="ORF">QRX50_09675</name>
</gene>
<accession>A0A9Y2IKT5</accession>
<protein>
    <submittedName>
        <fullName evidence="2">Beta-propeller fold lactonase family protein</fullName>
    </submittedName>
</protein>